<dbReference type="AlphaFoldDB" id="A0A5P8E6I3"/>
<evidence type="ECO:0000256" key="11">
    <source>
        <dbReference type="ARBA" id="ARBA00044252"/>
    </source>
</evidence>
<keyword evidence="7" id="KW-0482">Metalloprotease</keyword>
<dbReference type="GO" id="GO:0005829">
    <property type="term" value="C:cytosol"/>
    <property type="evidence" value="ECO:0007669"/>
    <property type="project" value="TreeGrafter"/>
</dbReference>
<dbReference type="Proteomes" id="UP000249375">
    <property type="component" value="Chromosome"/>
</dbReference>
<protein>
    <recommendedName>
        <fullName evidence="13">Cytosol non-specific dipeptidase</fullName>
        <ecNumber evidence="10">3.4.13.18</ecNumber>
    </recommendedName>
    <alternativeName>
        <fullName evidence="16">Aminoacyl-histidine dipeptidase</fullName>
    </alternativeName>
    <alternativeName>
        <fullName evidence="15">Beta-alanyl-histidine dipeptidase</fullName>
    </alternativeName>
    <alternativeName>
        <fullName evidence="14">Carnosinase</fullName>
    </alternativeName>
    <alternativeName>
        <fullName evidence="11">Peptidase D</fullName>
    </alternativeName>
    <alternativeName>
        <fullName evidence="17">Xaa-His dipeptidase</fullName>
    </alternativeName>
</protein>
<comment type="similarity">
    <text evidence="12">Belongs to the peptidase M20C family.</text>
</comment>
<evidence type="ECO:0000256" key="12">
    <source>
        <dbReference type="ARBA" id="ARBA00061423"/>
    </source>
</evidence>
<keyword evidence="3" id="KW-0645">Protease</keyword>
<comment type="cofactor">
    <cofactor evidence="2">
        <name>Zn(2+)</name>
        <dbReference type="ChEBI" id="CHEBI:29105"/>
    </cofactor>
</comment>
<dbReference type="GO" id="GO:0006508">
    <property type="term" value="P:proteolysis"/>
    <property type="evidence" value="ECO:0007669"/>
    <property type="project" value="UniProtKB-KW"/>
</dbReference>
<dbReference type="GO" id="GO:0070573">
    <property type="term" value="F:metallodipeptidase activity"/>
    <property type="evidence" value="ECO:0007669"/>
    <property type="project" value="TreeGrafter"/>
</dbReference>
<gene>
    <name evidence="19" type="primary">pepD</name>
    <name evidence="19" type="ORF">C7Y71_005685</name>
</gene>
<dbReference type="NCBIfam" id="TIGR01893">
    <property type="entry name" value="aa-his-dipept"/>
    <property type="match status" value="1"/>
</dbReference>
<proteinExistence type="inferred from homology"/>
<dbReference type="InterPro" id="IPR001160">
    <property type="entry name" value="Peptidase_M20C"/>
</dbReference>
<evidence type="ECO:0000256" key="7">
    <source>
        <dbReference type="ARBA" id="ARBA00023049"/>
    </source>
</evidence>
<comment type="cofactor">
    <cofactor evidence="1">
        <name>Co(2+)</name>
        <dbReference type="ChEBI" id="CHEBI:48828"/>
    </cofactor>
</comment>
<dbReference type="EMBL" id="CP033459">
    <property type="protein sequence ID" value="QFQ12544.1"/>
    <property type="molecule type" value="Genomic_DNA"/>
</dbReference>
<evidence type="ECO:0000256" key="5">
    <source>
        <dbReference type="ARBA" id="ARBA00022801"/>
    </source>
</evidence>
<evidence type="ECO:0000256" key="13">
    <source>
        <dbReference type="ARBA" id="ARBA00071271"/>
    </source>
</evidence>
<dbReference type="KEGG" id="alq:C7Y71_005685"/>
<keyword evidence="8" id="KW-0170">Cobalt</keyword>
<accession>A0A5P8E6I3</accession>
<organism evidence="19 20">
    <name type="scientific">Pseudoprevotella muciniphila</name>
    <dbReference type="NCBI Taxonomy" id="2133944"/>
    <lineage>
        <taxon>Bacteria</taxon>
        <taxon>Pseudomonadati</taxon>
        <taxon>Bacteroidota</taxon>
        <taxon>Bacteroidia</taxon>
        <taxon>Bacteroidales</taxon>
        <taxon>Prevotellaceae</taxon>
        <taxon>Pseudoprevotella</taxon>
    </lineage>
</organism>
<dbReference type="SUPFAM" id="SSF53187">
    <property type="entry name" value="Zn-dependent exopeptidases"/>
    <property type="match status" value="1"/>
</dbReference>
<dbReference type="InterPro" id="IPR002933">
    <property type="entry name" value="Peptidase_M20"/>
</dbReference>
<dbReference type="InterPro" id="IPR011650">
    <property type="entry name" value="Peptidase_M20_dimer"/>
</dbReference>
<evidence type="ECO:0000256" key="10">
    <source>
        <dbReference type="ARBA" id="ARBA00038976"/>
    </source>
</evidence>
<dbReference type="PANTHER" id="PTHR43501:SF1">
    <property type="entry name" value="CYTOSOL NON-SPECIFIC DIPEPTIDASE"/>
    <property type="match status" value="1"/>
</dbReference>
<evidence type="ECO:0000256" key="3">
    <source>
        <dbReference type="ARBA" id="ARBA00022670"/>
    </source>
</evidence>
<dbReference type="GO" id="GO:0046872">
    <property type="term" value="F:metal ion binding"/>
    <property type="evidence" value="ECO:0007669"/>
    <property type="project" value="UniProtKB-KW"/>
</dbReference>
<reference evidence="19 20" key="1">
    <citation type="submission" date="2018-11" db="EMBL/GenBank/DDBJ databases">
        <authorList>
            <person name="Na S.W."/>
            <person name="Baik M."/>
        </authorList>
    </citation>
    <scope>NUCLEOTIDE SEQUENCE [LARGE SCALE GENOMIC DNA]</scope>
    <source>
        <strain evidence="19 20">E39</strain>
    </source>
</reference>
<dbReference type="FunFam" id="3.40.630.10:FF:000015">
    <property type="entry name" value="Aminoacyl-histidine dipeptidase PepD"/>
    <property type="match status" value="1"/>
</dbReference>
<evidence type="ECO:0000256" key="4">
    <source>
        <dbReference type="ARBA" id="ARBA00022723"/>
    </source>
</evidence>
<evidence type="ECO:0000259" key="18">
    <source>
        <dbReference type="Pfam" id="PF07687"/>
    </source>
</evidence>
<keyword evidence="20" id="KW-1185">Reference proteome</keyword>
<dbReference type="Gene3D" id="3.40.630.10">
    <property type="entry name" value="Zn peptidases"/>
    <property type="match status" value="2"/>
</dbReference>
<evidence type="ECO:0000256" key="16">
    <source>
        <dbReference type="ARBA" id="ARBA00077688"/>
    </source>
</evidence>
<dbReference type="Pfam" id="PF01546">
    <property type="entry name" value="Peptidase_M20"/>
    <property type="match status" value="1"/>
</dbReference>
<dbReference type="PIRSF" id="PIRSF016599">
    <property type="entry name" value="Xaa-His_dipept"/>
    <property type="match status" value="1"/>
</dbReference>
<sequence length="471" mass="51688">MIYDIFKEINNVPRPSWHEEKIADWLCNFAETHHLDYDRDAKNCIVIRKPATTGCENAEPIVLHAHMDMVCVAEKGKTFNPQTDPIEAYIEDGWMKARGTSLGADNGLGLAMALEVMRSNDLVHGPLELFITTNEEDGMTGAAAVSPDFVKARKMIDLDSEDYDTITVGAAGAYLQTAELPLTHEETKPGYDFFVLSIEGGLGGHSGVDIGKGRNNAVKTMGRVLSAIKEACPDLQLCTINAGEANASIAANAEAVIGVPKENSEIIEAMTGTLLPVNPNDPNMKLACTYAERPANAISDNATDALLECLEALPFGVLKMSEHMAGTVETSSNVGVLKTEKDHFFISAHSRSFVYDDMVALGESICQIFKKYGAKTNFIMSTPAWEENAESDYVHLVEQTFIDVLGFKPRKVQMHFVMEMGYFVEKFPGIEIVPIGPRIIEPHSTSERVELSTVDNIWKVLVELLKRLAQA</sequence>
<evidence type="ECO:0000256" key="2">
    <source>
        <dbReference type="ARBA" id="ARBA00001947"/>
    </source>
</evidence>
<evidence type="ECO:0000256" key="8">
    <source>
        <dbReference type="ARBA" id="ARBA00023285"/>
    </source>
</evidence>
<keyword evidence="5 19" id="KW-0378">Hydrolase</keyword>
<dbReference type="OrthoDB" id="1086242at2"/>
<evidence type="ECO:0000313" key="20">
    <source>
        <dbReference type="Proteomes" id="UP000249375"/>
    </source>
</evidence>
<feature type="domain" description="Peptidase M20 dimerisation" evidence="18">
    <location>
        <begin position="202"/>
        <end position="265"/>
    </location>
</feature>
<keyword evidence="4" id="KW-0479">Metal-binding</keyword>
<evidence type="ECO:0000256" key="14">
    <source>
        <dbReference type="ARBA" id="ARBA00075285"/>
    </source>
</evidence>
<dbReference type="Pfam" id="PF07687">
    <property type="entry name" value="M20_dimer"/>
    <property type="match status" value="1"/>
</dbReference>
<dbReference type="RefSeq" id="WP_111897411.1">
    <property type="nucleotide sequence ID" value="NZ_CP033459.1"/>
</dbReference>
<keyword evidence="19" id="KW-0224">Dipeptidase</keyword>
<dbReference type="PANTHER" id="PTHR43501">
    <property type="entry name" value="CYTOSOL NON-SPECIFIC DIPEPTIDASE"/>
    <property type="match status" value="1"/>
</dbReference>
<evidence type="ECO:0000256" key="1">
    <source>
        <dbReference type="ARBA" id="ARBA00001941"/>
    </source>
</evidence>
<comment type="catalytic activity">
    <reaction evidence="9">
        <text>Hydrolysis of dipeptides, preferentially hydrophobic dipeptides including prolyl amino acids.</text>
        <dbReference type="EC" id="3.4.13.18"/>
    </reaction>
</comment>
<name>A0A5P8E6I3_9BACT</name>
<keyword evidence="6" id="KW-0862">Zinc</keyword>
<evidence type="ECO:0000256" key="6">
    <source>
        <dbReference type="ARBA" id="ARBA00022833"/>
    </source>
</evidence>
<evidence type="ECO:0000256" key="9">
    <source>
        <dbReference type="ARBA" id="ARBA00036421"/>
    </source>
</evidence>
<evidence type="ECO:0000256" key="17">
    <source>
        <dbReference type="ARBA" id="ARBA00078074"/>
    </source>
</evidence>
<evidence type="ECO:0000313" key="19">
    <source>
        <dbReference type="EMBL" id="QFQ12544.1"/>
    </source>
</evidence>
<evidence type="ECO:0000256" key="15">
    <source>
        <dbReference type="ARBA" id="ARBA00076004"/>
    </source>
</evidence>
<dbReference type="PRINTS" id="PR00934">
    <property type="entry name" value="XHISDIPTASE"/>
</dbReference>
<dbReference type="EC" id="3.4.13.18" evidence="10"/>